<dbReference type="OMA" id="FANNSHP"/>
<proteinExistence type="predicted"/>
<accession>G0QN18</accession>
<gene>
    <name evidence="2" type="ORF">IMG5_054710</name>
</gene>
<name>G0QN18_ICHMU</name>
<dbReference type="EMBL" id="GL983460">
    <property type="protein sequence ID" value="EGR33381.1"/>
    <property type="molecule type" value="Genomic_DNA"/>
</dbReference>
<dbReference type="RefSeq" id="XP_004037367.1">
    <property type="nucleotide sequence ID" value="XM_004037319.1"/>
</dbReference>
<protein>
    <submittedName>
        <fullName evidence="2">Uncharacterized protein</fullName>
    </submittedName>
</protein>
<dbReference type="OrthoDB" id="282679at2759"/>
<evidence type="ECO:0000256" key="1">
    <source>
        <dbReference type="SAM" id="MobiDB-lite"/>
    </source>
</evidence>
<dbReference type="InParanoid" id="G0QN18"/>
<evidence type="ECO:0000313" key="3">
    <source>
        <dbReference type="Proteomes" id="UP000008983"/>
    </source>
</evidence>
<dbReference type="Proteomes" id="UP000008983">
    <property type="component" value="Unassembled WGS sequence"/>
</dbReference>
<organism evidence="2 3">
    <name type="scientific">Ichthyophthirius multifiliis</name>
    <name type="common">White spot disease agent</name>
    <name type="synonym">Ich</name>
    <dbReference type="NCBI Taxonomy" id="5932"/>
    <lineage>
        <taxon>Eukaryota</taxon>
        <taxon>Sar</taxon>
        <taxon>Alveolata</taxon>
        <taxon>Ciliophora</taxon>
        <taxon>Intramacronucleata</taxon>
        <taxon>Oligohymenophorea</taxon>
        <taxon>Hymenostomatida</taxon>
        <taxon>Ophryoglenina</taxon>
        <taxon>Ichthyophthirius</taxon>
    </lineage>
</organism>
<dbReference type="AlphaFoldDB" id="G0QN18"/>
<sequence length="232" mass="27990">MGYKIRNKSIFWTRGGWKNNWHPKNFNTPRPSDGEMTVAIRCRYDHHSFLRMHQTYRNMSRHCKQYFLGDKQLEEIFILGLRSFFYIPYDSQTPTDLIKHGGERRFVDQYDRDFELMSYNQHPYQLFTYQVRNEHLEWKNQQYQQIQKGENTYEQEILNHLDNLINTERSNLRDGQRLSIERMTEIVLQVFRQARAGQTRPAQDSRGPDGNINDYLEQRRPFAHPNISGVTH</sequence>
<dbReference type="GeneID" id="14909562"/>
<evidence type="ECO:0000313" key="2">
    <source>
        <dbReference type="EMBL" id="EGR33381.1"/>
    </source>
</evidence>
<reference evidence="2 3" key="1">
    <citation type="submission" date="2011-07" db="EMBL/GenBank/DDBJ databases">
        <authorList>
            <person name="Coyne R."/>
            <person name="Brami D."/>
            <person name="Johnson J."/>
            <person name="Hostetler J."/>
            <person name="Hannick L."/>
            <person name="Clark T."/>
            <person name="Cassidy-Hanley D."/>
            <person name="Inman J."/>
        </authorList>
    </citation>
    <scope>NUCLEOTIDE SEQUENCE [LARGE SCALE GENOMIC DNA]</scope>
    <source>
        <strain evidence="2 3">G5</strain>
    </source>
</reference>
<dbReference type="eggNOG" id="ENOG502SJMK">
    <property type="taxonomic scope" value="Eukaryota"/>
</dbReference>
<feature type="region of interest" description="Disordered" evidence="1">
    <location>
        <begin position="195"/>
        <end position="232"/>
    </location>
</feature>
<keyword evidence="3" id="KW-1185">Reference proteome</keyword>
<dbReference type="STRING" id="857967.G0QN18"/>